<comment type="caution">
    <text evidence="6">The sequence shown here is derived from an EMBL/GenBank/DDBJ whole genome shotgun (WGS) entry which is preliminary data.</text>
</comment>
<dbReference type="Pfam" id="PF08281">
    <property type="entry name" value="Sigma70_r4_2"/>
    <property type="match status" value="1"/>
</dbReference>
<dbReference type="InterPro" id="IPR036388">
    <property type="entry name" value="WH-like_DNA-bd_sf"/>
</dbReference>
<reference evidence="6" key="2">
    <citation type="submission" date="2020-09" db="EMBL/GenBank/DDBJ databases">
        <authorList>
            <person name="Sun Q."/>
            <person name="Kim S."/>
        </authorList>
    </citation>
    <scope>NUCLEOTIDE SEQUENCE</scope>
    <source>
        <strain evidence="6">KCTC 12113</strain>
    </source>
</reference>
<reference evidence="6" key="1">
    <citation type="journal article" date="2014" name="Int. J. Syst. Evol. Microbiol.">
        <title>Complete genome sequence of Corynebacterium casei LMG S-19264T (=DSM 44701T), isolated from a smear-ripened cheese.</title>
        <authorList>
            <consortium name="US DOE Joint Genome Institute (JGI-PGF)"/>
            <person name="Walter F."/>
            <person name="Albersmeier A."/>
            <person name="Kalinowski J."/>
            <person name="Ruckert C."/>
        </authorList>
    </citation>
    <scope>NUCLEOTIDE SEQUENCE</scope>
    <source>
        <strain evidence="6">KCTC 12113</strain>
    </source>
</reference>
<dbReference type="InterPro" id="IPR013249">
    <property type="entry name" value="RNA_pol_sigma70_r4_t2"/>
</dbReference>
<evidence type="ECO:0000313" key="6">
    <source>
        <dbReference type="EMBL" id="GGW48554.1"/>
    </source>
</evidence>
<keyword evidence="2" id="KW-0805">Transcription regulation</keyword>
<dbReference type="Gene3D" id="1.10.1740.10">
    <property type="match status" value="1"/>
</dbReference>
<dbReference type="InterPro" id="IPR014284">
    <property type="entry name" value="RNA_pol_sigma-70_dom"/>
</dbReference>
<dbReference type="SUPFAM" id="SSF88946">
    <property type="entry name" value="Sigma2 domain of RNA polymerase sigma factors"/>
    <property type="match status" value="1"/>
</dbReference>
<dbReference type="PANTHER" id="PTHR43133:SF46">
    <property type="entry name" value="RNA POLYMERASE SIGMA-70 FACTOR ECF SUBFAMILY"/>
    <property type="match status" value="1"/>
</dbReference>
<dbReference type="GO" id="GO:0003677">
    <property type="term" value="F:DNA binding"/>
    <property type="evidence" value="ECO:0007669"/>
    <property type="project" value="InterPro"/>
</dbReference>
<keyword evidence="7" id="KW-1185">Reference proteome</keyword>
<keyword evidence="6" id="KW-0240">DNA-directed RNA polymerase</keyword>
<gene>
    <name evidence="6" type="ORF">GCM10007383_35800</name>
</gene>
<proteinExistence type="inferred from homology"/>
<dbReference type="Proteomes" id="UP000634668">
    <property type="component" value="Unassembled WGS sequence"/>
</dbReference>
<dbReference type="SUPFAM" id="SSF88659">
    <property type="entry name" value="Sigma3 and sigma4 domains of RNA polymerase sigma factors"/>
    <property type="match status" value="1"/>
</dbReference>
<dbReference type="InterPro" id="IPR013324">
    <property type="entry name" value="RNA_pol_sigma_r3/r4-like"/>
</dbReference>
<dbReference type="NCBIfam" id="TIGR02937">
    <property type="entry name" value="sigma70-ECF"/>
    <property type="match status" value="1"/>
</dbReference>
<protein>
    <submittedName>
        <fullName evidence="6">DNA-directed RNA polymerase sigma-70 factor</fullName>
    </submittedName>
</protein>
<dbReference type="EMBL" id="BMWP01000036">
    <property type="protein sequence ID" value="GGW48554.1"/>
    <property type="molecule type" value="Genomic_DNA"/>
</dbReference>
<dbReference type="Gene3D" id="1.10.10.10">
    <property type="entry name" value="Winged helix-like DNA-binding domain superfamily/Winged helix DNA-binding domain"/>
    <property type="match status" value="1"/>
</dbReference>
<dbReference type="GO" id="GO:0000428">
    <property type="term" value="C:DNA-directed RNA polymerase complex"/>
    <property type="evidence" value="ECO:0007669"/>
    <property type="project" value="UniProtKB-KW"/>
</dbReference>
<evidence type="ECO:0000313" key="7">
    <source>
        <dbReference type="Proteomes" id="UP000634668"/>
    </source>
</evidence>
<evidence type="ECO:0000259" key="5">
    <source>
        <dbReference type="Pfam" id="PF08281"/>
    </source>
</evidence>
<dbReference type="RefSeq" id="WP_026815387.1">
    <property type="nucleotide sequence ID" value="NZ_BMWP01000036.1"/>
</dbReference>
<dbReference type="PANTHER" id="PTHR43133">
    <property type="entry name" value="RNA POLYMERASE ECF-TYPE SIGMA FACTO"/>
    <property type="match status" value="1"/>
</dbReference>
<keyword evidence="4" id="KW-0804">Transcription</keyword>
<evidence type="ECO:0000256" key="1">
    <source>
        <dbReference type="ARBA" id="ARBA00010641"/>
    </source>
</evidence>
<evidence type="ECO:0000256" key="2">
    <source>
        <dbReference type="ARBA" id="ARBA00023015"/>
    </source>
</evidence>
<name>A0A918J5M9_9FLAO</name>
<evidence type="ECO:0000256" key="4">
    <source>
        <dbReference type="ARBA" id="ARBA00023163"/>
    </source>
</evidence>
<dbReference type="AlphaFoldDB" id="A0A918J5M9"/>
<feature type="domain" description="RNA polymerase sigma factor 70 region 4 type 2" evidence="5">
    <location>
        <begin position="145"/>
        <end position="179"/>
    </location>
</feature>
<organism evidence="6 7">
    <name type="scientific">Arenibacter certesii</name>
    <dbReference type="NCBI Taxonomy" id="228955"/>
    <lineage>
        <taxon>Bacteria</taxon>
        <taxon>Pseudomonadati</taxon>
        <taxon>Bacteroidota</taxon>
        <taxon>Flavobacteriia</taxon>
        <taxon>Flavobacteriales</taxon>
        <taxon>Flavobacteriaceae</taxon>
        <taxon>Arenibacter</taxon>
    </lineage>
</organism>
<dbReference type="GO" id="GO:0016987">
    <property type="term" value="F:sigma factor activity"/>
    <property type="evidence" value="ECO:0007669"/>
    <property type="project" value="UniProtKB-KW"/>
</dbReference>
<evidence type="ECO:0000256" key="3">
    <source>
        <dbReference type="ARBA" id="ARBA00023082"/>
    </source>
</evidence>
<dbReference type="InterPro" id="IPR013325">
    <property type="entry name" value="RNA_pol_sigma_r2"/>
</dbReference>
<keyword evidence="3" id="KW-0731">Sigma factor</keyword>
<dbReference type="InterPro" id="IPR039425">
    <property type="entry name" value="RNA_pol_sigma-70-like"/>
</dbReference>
<dbReference type="GO" id="GO:0006352">
    <property type="term" value="P:DNA-templated transcription initiation"/>
    <property type="evidence" value="ECO:0007669"/>
    <property type="project" value="InterPro"/>
</dbReference>
<comment type="similarity">
    <text evidence="1">Belongs to the sigma-70 factor family. ECF subfamily.</text>
</comment>
<sequence length="206" mass="24605">MNKIRVRLKNVDDIELSIVEDKSKGLNDSELWEEFKRGNEEAFITIYNRYFQELCDFGVQYASLDIVEDAVQDVFINLRKKRQKLPIIKKSIRLFLFQCLRNNLFNHLKNSKKFSKIKNPADRFEITLSHQSVIILREEQNLNLKKLDNALAGLSEKQREAIYYYFYKGMSYDELKELVGYKDVKSARNLIYRIIKSLKKNFYSFF</sequence>
<accession>A0A918J5M9</accession>